<dbReference type="PANTHER" id="PTHR33133:SF15">
    <property type="entry name" value="DUF4220 DOMAIN-CONTAINING PROTEIN"/>
    <property type="match status" value="1"/>
</dbReference>
<keyword evidence="2" id="KW-0472">Membrane</keyword>
<name>A0A3B6RMM3_WHEAT</name>
<feature type="transmembrane region" description="Helical" evidence="2">
    <location>
        <begin position="299"/>
        <end position="327"/>
    </location>
</feature>
<dbReference type="AlphaFoldDB" id="A0A3B6RMM3"/>
<keyword evidence="4" id="KW-1185">Reference proteome</keyword>
<dbReference type="Gramene" id="TraesCS7A02G475500.1">
    <property type="protein sequence ID" value="TraesCS7A02G475500.1.cds1"/>
    <property type="gene ID" value="TraesCS7A02G475500"/>
</dbReference>
<organism evidence="3">
    <name type="scientific">Triticum aestivum</name>
    <name type="common">Wheat</name>
    <dbReference type="NCBI Taxonomy" id="4565"/>
    <lineage>
        <taxon>Eukaryota</taxon>
        <taxon>Viridiplantae</taxon>
        <taxon>Streptophyta</taxon>
        <taxon>Embryophyta</taxon>
        <taxon>Tracheophyta</taxon>
        <taxon>Spermatophyta</taxon>
        <taxon>Magnoliopsida</taxon>
        <taxon>Liliopsida</taxon>
        <taxon>Poales</taxon>
        <taxon>Poaceae</taxon>
        <taxon>BOP clade</taxon>
        <taxon>Pooideae</taxon>
        <taxon>Triticodae</taxon>
        <taxon>Triticeae</taxon>
        <taxon>Triticinae</taxon>
        <taxon>Triticum</taxon>
    </lineage>
</organism>
<reference evidence="3" key="1">
    <citation type="submission" date="2018-08" db="EMBL/GenBank/DDBJ databases">
        <authorList>
            <person name="Rossello M."/>
        </authorList>
    </citation>
    <scope>NUCLEOTIDE SEQUENCE [LARGE SCALE GENOMIC DNA]</scope>
    <source>
        <strain evidence="3">cv. Chinese Spring</strain>
    </source>
</reference>
<dbReference type="Gramene" id="TraesSTA7A03G03998940.1">
    <property type="protein sequence ID" value="TraesSTA7A03G03998940.1.CDS1"/>
    <property type="gene ID" value="TraesSTA7A03G03998940"/>
</dbReference>
<feature type="region of interest" description="Disordered" evidence="1">
    <location>
        <begin position="338"/>
        <end position="366"/>
    </location>
</feature>
<dbReference type="Gramene" id="TraesNOR7A03G04046570.1">
    <property type="protein sequence ID" value="TraesNOR7A03G04046570.1.CDS1"/>
    <property type="gene ID" value="TraesNOR7A03G04046570"/>
</dbReference>
<evidence type="ECO:0000313" key="3">
    <source>
        <dbReference type="EnsemblPlants" id="TraesCS7A02G475500.1.cds1"/>
    </source>
</evidence>
<feature type="compositionally biased region" description="Basic and acidic residues" evidence="1">
    <location>
        <begin position="338"/>
        <end position="357"/>
    </location>
</feature>
<proteinExistence type="predicted"/>
<dbReference type="EnsemblPlants" id="TraesCS7A02G475500.1">
    <property type="protein sequence ID" value="TraesCS7A02G475500.1.cds1"/>
    <property type="gene ID" value="TraesCS7A02G475500"/>
</dbReference>
<keyword evidence="2" id="KW-0812">Transmembrane</keyword>
<feature type="transmembrane region" description="Helical" evidence="2">
    <location>
        <begin position="261"/>
        <end position="287"/>
    </location>
</feature>
<keyword evidence="2" id="KW-1133">Transmembrane helix</keyword>
<reference evidence="3" key="2">
    <citation type="submission" date="2018-10" db="UniProtKB">
        <authorList>
            <consortium name="EnsemblPlants"/>
        </authorList>
    </citation>
    <scope>IDENTIFICATION</scope>
</reference>
<dbReference type="Gramene" id="TraesCS7A03G1152000.1">
    <property type="protein sequence ID" value="TraesCS7A03G1152000.1.CDS1"/>
    <property type="gene ID" value="TraesCS7A03G1152000"/>
</dbReference>
<feature type="transmembrane region" description="Helical" evidence="2">
    <location>
        <begin position="217"/>
        <end position="240"/>
    </location>
</feature>
<feature type="transmembrane region" description="Helical" evidence="2">
    <location>
        <begin position="169"/>
        <end position="188"/>
    </location>
</feature>
<protein>
    <submittedName>
        <fullName evidence="3">Uncharacterized protein</fullName>
    </submittedName>
</protein>
<feature type="transmembrane region" description="Helical" evidence="2">
    <location>
        <begin position="30"/>
        <end position="49"/>
    </location>
</feature>
<sequence>MERNPEFAALGALGLAGICRETLRVARSRPPGFAILSGEVTVLALSLLAHVPISRALFSDALASADAGTGLRRLVANWAPFFLVDAAFLVDIVVQWLADAACCVFSVAPRYGVTDDRDARSIARDLRTVPRFVATFLVSVFRGDSRSAARLVRTGPEVACRLLASWLRVFLLLLGYTAFFGAAASWLAHGRLLDVAPGEESGVQLQLPRAALLLGGAAYLAGAVYIGAVWWRVACVMLVLEDVGGFFQAMHMSDELLAGKTWAAAAVFSTLDGCVVAVQLAFGALVVDDRMSLGVWLRVAAGVVMAVALWAALMAGLVAQVVVFFVCKSYHRERQLLRHGGEEEEPRPHRPERRSRQEAPSNTATA</sequence>
<dbReference type="GO" id="GO:0016020">
    <property type="term" value="C:membrane"/>
    <property type="evidence" value="ECO:0000318"/>
    <property type="project" value="GO_Central"/>
</dbReference>
<dbReference type="PANTHER" id="PTHR33133">
    <property type="entry name" value="OS08G0107100 PROTEIN-RELATED"/>
    <property type="match status" value="1"/>
</dbReference>
<evidence type="ECO:0000256" key="2">
    <source>
        <dbReference type="SAM" id="Phobius"/>
    </source>
</evidence>
<dbReference type="Gramene" id="TraesLAC7A03G03957050.1">
    <property type="protein sequence ID" value="TraesLAC7A03G03957050.1.CDS1"/>
    <property type="gene ID" value="TraesLAC7A03G03957050"/>
</dbReference>
<accession>A0A3B6RMM3</accession>
<dbReference type="OrthoDB" id="1908649at2759"/>
<evidence type="ECO:0000313" key="4">
    <source>
        <dbReference type="Proteomes" id="UP000019116"/>
    </source>
</evidence>
<evidence type="ECO:0000256" key="1">
    <source>
        <dbReference type="SAM" id="MobiDB-lite"/>
    </source>
</evidence>
<dbReference type="Proteomes" id="UP000019116">
    <property type="component" value="Chromosome 7A"/>
</dbReference>